<keyword evidence="2" id="KW-1185">Reference proteome</keyword>
<name>A0A8B7NH72_HYAAZ</name>
<dbReference type="PANTHER" id="PTHR21054:SF2">
    <property type="entry name" value="MIP04191P"/>
    <property type="match status" value="1"/>
</dbReference>
<dbReference type="GeneID" id="108670035"/>
<evidence type="ECO:0000313" key="2">
    <source>
        <dbReference type="Proteomes" id="UP000694843"/>
    </source>
</evidence>
<accession>A0A8B7NH72</accession>
<evidence type="ECO:0000313" key="3">
    <source>
        <dbReference type="RefSeq" id="XP_018012974.1"/>
    </source>
</evidence>
<dbReference type="OrthoDB" id="74460at2759"/>
<gene>
    <name evidence="3" type="primary">LOC108670035</name>
</gene>
<dbReference type="InterPro" id="IPR021917">
    <property type="entry name" value="Unchr_Zn-peptidase-like"/>
</dbReference>
<feature type="compositionally biased region" description="Low complexity" evidence="1">
    <location>
        <begin position="381"/>
        <end position="397"/>
    </location>
</feature>
<dbReference type="PANTHER" id="PTHR21054">
    <property type="entry name" value="ZINC METALLOPROTEINASE-RELATED"/>
    <property type="match status" value="1"/>
</dbReference>
<feature type="region of interest" description="Disordered" evidence="1">
    <location>
        <begin position="378"/>
        <end position="402"/>
    </location>
</feature>
<evidence type="ECO:0000256" key="1">
    <source>
        <dbReference type="SAM" id="MobiDB-lite"/>
    </source>
</evidence>
<dbReference type="InterPro" id="IPR053002">
    <property type="entry name" value="Metalloproteinase_M10B"/>
</dbReference>
<dbReference type="RefSeq" id="XP_018012974.1">
    <property type="nucleotide sequence ID" value="XM_018157485.2"/>
</dbReference>
<dbReference type="Pfam" id="PF12044">
    <property type="entry name" value="Metallopep"/>
    <property type="match status" value="1"/>
</dbReference>
<proteinExistence type="predicted"/>
<organism evidence="2 3">
    <name type="scientific">Hyalella azteca</name>
    <name type="common">Amphipod</name>
    <dbReference type="NCBI Taxonomy" id="294128"/>
    <lineage>
        <taxon>Eukaryota</taxon>
        <taxon>Metazoa</taxon>
        <taxon>Ecdysozoa</taxon>
        <taxon>Arthropoda</taxon>
        <taxon>Crustacea</taxon>
        <taxon>Multicrustacea</taxon>
        <taxon>Malacostraca</taxon>
        <taxon>Eumalacostraca</taxon>
        <taxon>Peracarida</taxon>
        <taxon>Amphipoda</taxon>
        <taxon>Senticaudata</taxon>
        <taxon>Talitrida</taxon>
        <taxon>Talitroidea</taxon>
        <taxon>Hyalellidae</taxon>
        <taxon>Hyalella</taxon>
    </lineage>
</organism>
<dbReference type="Proteomes" id="UP000694843">
    <property type="component" value="Unplaced"/>
</dbReference>
<reference evidence="3" key="1">
    <citation type="submission" date="2025-08" db="UniProtKB">
        <authorList>
            <consortium name="RefSeq"/>
        </authorList>
    </citation>
    <scope>IDENTIFICATION</scope>
    <source>
        <tissue evidence="3">Whole organism</tissue>
    </source>
</reference>
<dbReference type="KEGG" id="hazt:108670035"/>
<protein>
    <submittedName>
        <fullName evidence="3">Uncharacterized protein LOC108670035</fullName>
    </submittedName>
</protein>
<sequence>MLDIINLANGAEVVQQMCLVRCLCSPICPGISGSVTHSAGGAVSTCSYSVGDDGFTALVMLQPGVNHIVAQYGTHMATRQIVFSPIQIERFVRLIYVTSFDEDKFQGPKDMDRSANAAVRRIQTGVLALQTFLAESLQEEGLGRKTFKLELTPKGLPKVHVLQLPLPMHEVQRQREERLWEVVAMQVLSTPHLADPNCKYLAFLGATRYANPSGSQVSSEATVVSLTKGHVSLGGGGLALVGTGALYSWPEQPSQLLAAFADNTPVDSSLLMDFSGGRGTWGACFGTHLGSVLHELGHTFDLGHTKHGIMARGFEDLHIFFTAPLLHCSFAKHNARGNVRASLSSSSLLKEPVTFRTDFVARQQQPSNINMTVAPLDTENLSSDTSSSDPLDPDSSTECSSGQHLPSLAFKCNLQGGVDQKCSTPPICVSSSDASTPDDGRRWCNSPLTPTHTTAATITTDASPDSGVGNSRPTNDNAAFSNKLTSSFSNLTTSLYDLDSSGAKMEADGSPAKIMTASFTNLSCDGGGVLPGTRPPQALSSMPDLSEGYGGKRNAGRWSSPGWRGHRACSVSCRAFWARANAVMLDSHKWLNDFKDGPKPQLKGSVIMAGPGIRLVELRDLNTLTFHHWEWLGRKPPPVLHVPWASVPKWPHDKQVHLLALDAEGNLLKDCLMNKPL</sequence>
<dbReference type="AlphaFoldDB" id="A0A8B7NH72"/>